<evidence type="ECO:0000313" key="2">
    <source>
        <dbReference type="EMBL" id="SDJ77587.1"/>
    </source>
</evidence>
<dbReference type="AlphaFoldDB" id="A0A1G8WHK5"/>
<reference evidence="3" key="1">
    <citation type="submission" date="2016-10" db="EMBL/GenBank/DDBJ databases">
        <authorList>
            <person name="Varghese N."/>
            <person name="Submissions S."/>
        </authorList>
    </citation>
    <scope>NUCLEOTIDE SEQUENCE [LARGE SCALE GENOMIC DNA]</scope>
    <source>
        <strain evidence="3">DSM 45460</strain>
    </source>
</reference>
<accession>A0A1G8WHK5</accession>
<sequence>MGRSNGSADYDGEAMKRVADSTRNLADAFNTGTNLAESIESGEGTFGQVGRDIGVGAVFETACQGFAGSLGKARNHLTGLAENVESAFSDMESRDRAQAENVANAGEGA</sequence>
<gene>
    <name evidence="2" type="ORF">SAMN04487820_10239</name>
</gene>
<feature type="region of interest" description="Disordered" evidence="1">
    <location>
        <begin position="89"/>
        <end position="109"/>
    </location>
</feature>
<evidence type="ECO:0000313" key="3">
    <source>
        <dbReference type="Proteomes" id="UP000199213"/>
    </source>
</evidence>
<organism evidence="2 3">
    <name type="scientific">Actinopolyspora mzabensis</name>
    <dbReference type="NCBI Taxonomy" id="995066"/>
    <lineage>
        <taxon>Bacteria</taxon>
        <taxon>Bacillati</taxon>
        <taxon>Actinomycetota</taxon>
        <taxon>Actinomycetes</taxon>
        <taxon>Actinopolysporales</taxon>
        <taxon>Actinopolysporaceae</taxon>
        <taxon>Actinopolyspora</taxon>
    </lineage>
</organism>
<dbReference type="OrthoDB" id="5190442at2"/>
<dbReference type="EMBL" id="FNFM01000002">
    <property type="protein sequence ID" value="SDJ77587.1"/>
    <property type="molecule type" value="Genomic_DNA"/>
</dbReference>
<keyword evidence="3" id="KW-1185">Reference proteome</keyword>
<evidence type="ECO:0000256" key="1">
    <source>
        <dbReference type="SAM" id="MobiDB-lite"/>
    </source>
</evidence>
<name>A0A1G8WHK5_ACTMZ</name>
<evidence type="ECO:0008006" key="4">
    <source>
        <dbReference type="Google" id="ProtNLM"/>
    </source>
</evidence>
<dbReference type="Proteomes" id="UP000199213">
    <property type="component" value="Unassembled WGS sequence"/>
</dbReference>
<dbReference type="RefSeq" id="WP_092626158.1">
    <property type="nucleotide sequence ID" value="NZ_FNFM01000002.1"/>
</dbReference>
<protein>
    <recommendedName>
        <fullName evidence="4">Excreted virulence factor EspC, type VII ESX diderm</fullName>
    </recommendedName>
</protein>
<proteinExistence type="predicted"/>